<dbReference type="InterPro" id="IPR000914">
    <property type="entry name" value="SBP_5_dom"/>
</dbReference>
<comment type="caution">
    <text evidence="6">The sequence shown here is derived from an EMBL/GenBank/DDBJ whole genome shotgun (WGS) entry which is preliminary data.</text>
</comment>
<protein>
    <submittedName>
        <fullName evidence="6">ABC transporter substrate-binding protein</fullName>
    </submittedName>
</protein>
<comment type="similarity">
    <text evidence="2">Belongs to the bacterial solute-binding protein 5 family.</text>
</comment>
<dbReference type="SUPFAM" id="SSF53850">
    <property type="entry name" value="Periplasmic binding protein-like II"/>
    <property type="match status" value="1"/>
</dbReference>
<dbReference type="PANTHER" id="PTHR30290">
    <property type="entry name" value="PERIPLASMIC BINDING COMPONENT OF ABC TRANSPORTER"/>
    <property type="match status" value="1"/>
</dbReference>
<organism evidence="6 7">
    <name type="scientific">Tsuneonella suprasediminis</name>
    <dbReference type="NCBI Taxonomy" id="2306996"/>
    <lineage>
        <taxon>Bacteria</taxon>
        <taxon>Pseudomonadati</taxon>
        <taxon>Pseudomonadota</taxon>
        <taxon>Alphaproteobacteria</taxon>
        <taxon>Sphingomonadales</taxon>
        <taxon>Erythrobacteraceae</taxon>
        <taxon>Tsuneonella</taxon>
    </lineage>
</organism>
<keyword evidence="3" id="KW-0813">Transport</keyword>
<dbReference type="GO" id="GO:0030313">
    <property type="term" value="C:cell envelope"/>
    <property type="evidence" value="ECO:0007669"/>
    <property type="project" value="UniProtKB-SubCell"/>
</dbReference>
<dbReference type="InterPro" id="IPR039424">
    <property type="entry name" value="SBP_5"/>
</dbReference>
<dbReference type="Gene3D" id="3.10.105.10">
    <property type="entry name" value="Dipeptide-binding Protein, Domain 3"/>
    <property type="match status" value="1"/>
</dbReference>
<keyword evidence="7" id="KW-1185">Reference proteome</keyword>
<keyword evidence="4" id="KW-0732">Signal</keyword>
<dbReference type="CDD" id="cd00995">
    <property type="entry name" value="PBP2_NikA_DppA_OppA_like"/>
    <property type="match status" value="1"/>
</dbReference>
<dbReference type="PANTHER" id="PTHR30290:SF10">
    <property type="entry name" value="PERIPLASMIC OLIGOPEPTIDE-BINDING PROTEIN-RELATED"/>
    <property type="match status" value="1"/>
</dbReference>
<dbReference type="GO" id="GO:0015833">
    <property type="term" value="P:peptide transport"/>
    <property type="evidence" value="ECO:0007669"/>
    <property type="project" value="TreeGrafter"/>
</dbReference>
<dbReference type="Pfam" id="PF00496">
    <property type="entry name" value="SBP_bac_5"/>
    <property type="match status" value="1"/>
</dbReference>
<name>A0A419QYI1_9SPHN</name>
<dbReference type="Gene3D" id="3.40.190.10">
    <property type="entry name" value="Periplasmic binding protein-like II"/>
    <property type="match status" value="1"/>
</dbReference>
<sequence>MLAAAALLGGCGGSGDPDTVEVAFIADSADLLETGLRLSSAAQQVRAATATGLVSLDSHGEIVPSIAERWIVTEDGLSYIFRVRDANWPDGSQITAEQVRDSLRQTIRQLRGTSLGLDLAAVSQVRAMTGRVVEIDLSAPVPDFLQLLAQPELGISYKKQVAGPMVLAENKRDGGIVLTPLPPEKRGLPAVPDWEESVRKLHVRGLSGADAVAAFGSGEVDVVLDGRLADFPRADTGPLSRGTVRLDAAQGIFGLRVVRDDGLLGDAVRREALAMAIDRDTLMSPFNIAGWVPSTRLVPAAIAGGDAGERWAGLTLEERQASARQRIAGWANGGDNKAEVRISLPTGPGSDRLFQQIAQNWQSIGVTAVRVGPGSAADLVLIDTLARFGSPRWYLNQFACSVRRLLCSPEADELVKLATQEIDPAKRHVALLEAETRLTAMQGFIPLGAPVRWSLVRGSVLGFAPTRLSVHPLFPLAVDPK</sequence>
<evidence type="ECO:0000313" key="6">
    <source>
        <dbReference type="EMBL" id="RJX65747.1"/>
    </source>
</evidence>
<gene>
    <name evidence="6" type="ORF">D6858_15485</name>
</gene>
<comment type="subcellular location">
    <subcellularLocation>
        <location evidence="1">Periplasm</location>
    </subcellularLocation>
</comment>
<reference evidence="6 7" key="1">
    <citation type="submission" date="2018-09" db="EMBL/GenBank/DDBJ databases">
        <title>Altererythrobacter sp.Ery1 and Ery12, the genome sequencing of novel strains in genus Alterythrobacter.</title>
        <authorList>
            <person name="Cheng H."/>
            <person name="Wu Y.-H."/>
            <person name="Fang C."/>
            <person name="Xu X.-W."/>
        </authorList>
    </citation>
    <scope>NUCLEOTIDE SEQUENCE [LARGE SCALE GENOMIC DNA]</scope>
    <source>
        <strain evidence="6 7">Ery12</strain>
    </source>
</reference>
<dbReference type="GO" id="GO:1904680">
    <property type="term" value="F:peptide transmembrane transporter activity"/>
    <property type="evidence" value="ECO:0007669"/>
    <property type="project" value="TreeGrafter"/>
</dbReference>
<evidence type="ECO:0000256" key="2">
    <source>
        <dbReference type="ARBA" id="ARBA00005695"/>
    </source>
</evidence>
<dbReference type="EMBL" id="RAHJ01000022">
    <property type="protein sequence ID" value="RJX65747.1"/>
    <property type="molecule type" value="Genomic_DNA"/>
</dbReference>
<evidence type="ECO:0000313" key="7">
    <source>
        <dbReference type="Proteomes" id="UP000284322"/>
    </source>
</evidence>
<evidence type="ECO:0000256" key="1">
    <source>
        <dbReference type="ARBA" id="ARBA00004418"/>
    </source>
</evidence>
<dbReference type="Proteomes" id="UP000284322">
    <property type="component" value="Unassembled WGS sequence"/>
</dbReference>
<dbReference type="AlphaFoldDB" id="A0A419QYI1"/>
<dbReference type="OrthoDB" id="9803988at2"/>
<evidence type="ECO:0000259" key="5">
    <source>
        <dbReference type="Pfam" id="PF00496"/>
    </source>
</evidence>
<feature type="domain" description="Solute-binding protein family 5" evidence="5">
    <location>
        <begin position="61"/>
        <end position="368"/>
    </location>
</feature>
<accession>A0A419QYI1</accession>
<evidence type="ECO:0000256" key="3">
    <source>
        <dbReference type="ARBA" id="ARBA00022448"/>
    </source>
</evidence>
<proteinExistence type="inferred from homology"/>
<evidence type="ECO:0000256" key="4">
    <source>
        <dbReference type="ARBA" id="ARBA00022729"/>
    </source>
</evidence>